<dbReference type="AlphaFoldDB" id="B3TCG9"/>
<organism evidence="1">
    <name type="scientific">uncultured marine microorganism HF4000_APKG10K24</name>
    <dbReference type="NCBI Taxonomy" id="455562"/>
    <lineage>
        <taxon>unclassified sequences</taxon>
        <taxon>environmental samples</taxon>
    </lineage>
</organism>
<name>B3TCG9_9ZZZZ</name>
<dbReference type="EMBL" id="EU016671">
    <property type="protein sequence ID" value="ABZ10278.1"/>
    <property type="molecule type" value="Genomic_DNA"/>
</dbReference>
<gene>
    <name evidence="1" type="ORF">ALOHA_HF4000APKG10K24ctg1g9</name>
</gene>
<reference evidence="1" key="1">
    <citation type="journal article" date="2008" name="ISME J.">
        <title>Genomic patterns of recombination, clonal divergence and environment in marine microbial populations.</title>
        <authorList>
            <person name="Konstantinidis K.T."/>
            <person name="Delong E.F."/>
        </authorList>
    </citation>
    <scope>NUCLEOTIDE SEQUENCE</scope>
</reference>
<evidence type="ECO:0000313" key="1">
    <source>
        <dbReference type="EMBL" id="ABZ10278.1"/>
    </source>
</evidence>
<accession>B3TCG9</accession>
<protein>
    <submittedName>
        <fullName evidence="1">Uncharacterized protein</fullName>
    </submittedName>
</protein>
<proteinExistence type="predicted"/>
<sequence length="86" mass="9414">MYGTSRVNLGVRPADGLPPLVIPASARIQKVRYLLPYVQWVNGGPAKLIAVIHCYPVTLNPESVSIGLDPSARIRRELVSAWNSPH</sequence>